<gene>
    <name evidence="2" type="ORF">BAZSYMA_ACONTIG00162_6</name>
</gene>
<accession>A0A1H6MLE9</accession>
<keyword evidence="2" id="KW-0547">Nucleotide-binding</keyword>
<dbReference type="Proteomes" id="UP000198988">
    <property type="component" value="Unassembled WGS sequence"/>
</dbReference>
<dbReference type="PANTHER" id="PTHR43581:SF2">
    <property type="entry name" value="EXCINUCLEASE ATPASE SUBUNIT"/>
    <property type="match status" value="1"/>
</dbReference>
<dbReference type="InterPro" id="IPR027417">
    <property type="entry name" value="P-loop_NTPase"/>
</dbReference>
<reference evidence="3" key="1">
    <citation type="submission" date="2016-06" db="EMBL/GenBank/DDBJ databases">
        <authorList>
            <person name="Petersen J."/>
            <person name="Sayavedra L."/>
        </authorList>
    </citation>
    <scope>NUCLEOTIDE SEQUENCE [LARGE SCALE GENOMIC DNA]</scope>
    <source>
        <strain evidence="3">BazSymA</strain>
    </source>
</reference>
<name>A0A1H6MLE9_9GAMM</name>
<protein>
    <submittedName>
        <fullName evidence="2">ABC transporter ATP-binding protein</fullName>
    </submittedName>
</protein>
<dbReference type="Pfam" id="PF13175">
    <property type="entry name" value="AAA_15"/>
    <property type="match status" value="1"/>
</dbReference>
<dbReference type="PANTHER" id="PTHR43581">
    <property type="entry name" value="ATP/GTP PHOSPHATASE"/>
    <property type="match status" value="1"/>
</dbReference>
<evidence type="ECO:0000259" key="1">
    <source>
        <dbReference type="Pfam" id="PF13175"/>
    </source>
</evidence>
<dbReference type="GO" id="GO:0005524">
    <property type="term" value="F:ATP binding"/>
    <property type="evidence" value="ECO:0007669"/>
    <property type="project" value="UniProtKB-KW"/>
</dbReference>
<dbReference type="CDD" id="cd00267">
    <property type="entry name" value="ABC_ATPase"/>
    <property type="match status" value="1"/>
</dbReference>
<feature type="domain" description="Endonuclease GajA/Old nuclease/RecF-like AAA" evidence="1">
    <location>
        <begin position="2"/>
        <end position="380"/>
    </location>
</feature>
<dbReference type="EMBL" id="CDSC02000398">
    <property type="protein sequence ID" value="SEH98429.1"/>
    <property type="molecule type" value="Genomic_DNA"/>
</dbReference>
<dbReference type="InterPro" id="IPR041685">
    <property type="entry name" value="AAA_GajA/Old/RecF-like"/>
</dbReference>
<proteinExistence type="predicted"/>
<evidence type="ECO:0000313" key="2">
    <source>
        <dbReference type="EMBL" id="SEH98429.1"/>
    </source>
</evidence>
<dbReference type="AlphaFoldDB" id="A0A1H6MLE9"/>
<dbReference type="RefSeq" id="WP_090717502.1">
    <property type="nucleotide sequence ID" value="NZ_CAESAP020000205.1"/>
</dbReference>
<dbReference type="Gene3D" id="3.40.50.300">
    <property type="entry name" value="P-loop containing nucleotide triphosphate hydrolases"/>
    <property type="match status" value="1"/>
</dbReference>
<dbReference type="InterPro" id="IPR051396">
    <property type="entry name" value="Bact_Antivir_Def_Nuclease"/>
</dbReference>
<dbReference type="OrthoDB" id="9815944at2"/>
<organism evidence="2 3">
    <name type="scientific">Bathymodiolus azoricus thioautotrophic gill symbiont</name>
    <dbReference type="NCBI Taxonomy" id="235205"/>
    <lineage>
        <taxon>Bacteria</taxon>
        <taxon>Pseudomonadati</taxon>
        <taxon>Pseudomonadota</taxon>
        <taxon>Gammaproteobacteria</taxon>
        <taxon>sulfur-oxidizing symbionts</taxon>
    </lineage>
</organism>
<keyword evidence="2" id="KW-0067">ATP-binding</keyword>
<evidence type="ECO:0000313" key="3">
    <source>
        <dbReference type="Proteomes" id="UP000198988"/>
    </source>
</evidence>
<sequence length="437" mass="50928">MKLTIKNIGVIEEADIELSGLTVIAGENDSGKSTVGKLMFSITKAIGKYKDEIKENKENDIEEAVEHIYFSIKKDVFRDEKRRFKESKKSFRLHNSYRELFHPRYFIDEVNDNGVEAINSRIEYLKREDIYNDKIEKLFTDLQNIVERDDDTNSAIKRAFTKLIYSEFKGEIGNKKSNKSTIKIIEGNNEILNIELNQNKVTKFDPKDEFYFNDSIIIETPMILNFRDSIRDSKSLFEKRKNRGRYLGRANIAFHIKDLEVKLRESGYEAALFLENDDLYKKISAIINGNIKYQNDQSEFVYFKDDEQHNILNVASGIKSFGILQMLLSGDFIKARTLVVLDEPEVHLHPNWQLKYAEIITLLVQNNRNILVTTHSPYMVEALERYAEKYKIEEKTHFYLAKEGVIKSKNNNKTLSEIASKLSEPFSVFDEMDAEKL</sequence>
<dbReference type="SUPFAM" id="SSF52540">
    <property type="entry name" value="P-loop containing nucleoside triphosphate hydrolases"/>
    <property type="match status" value="1"/>
</dbReference>